<comment type="caution">
    <text evidence="13">The sequence shown here is derived from an EMBL/GenBank/DDBJ whole genome shotgun (WGS) entry which is preliminary data.</text>
</comment>
<dbReference type="Pfam" id="PF13041">
    <property type="entry name" value="PPR_2"/>
    <property type="match status" value="3"/>
</dbReference>
<dbReference type="SUPFAM" id="SSF47928">
    <property type="entry name" value="N-terminal domain of the delta subunit of the F1F0-ATP synthase"/>
    <property type="match status" value="1"/>
</dbReference>
<dbReference type="Pfam" id="PF00213">
    <property type="entry name" value="OSCP"/>
    <property type="match status" value="1"/>
</dbReference>
<comment type="subcellular location">
    <subcellularLocation>
        <location evidence="1">Membrane</location>
    </subcellularLocation>
</comment>
<dbReference type="PROSITE" id="PS51375">
    <property type="entry name" value="PPR"/>
    <property type="match status" value="6"/>
</dbReference>
<feature type="repeat" description="PPR" evidence="11">
    <location>
        <begin position="584"/>
        <end position="618"/>
    </location>
</feature>
<keyword evidence="7" id="KW-0375">Hydrogen ion transport</keyword>
<evidence type="ECO:0000256" key="11">
    <source>
        <dbReference type="PROSITE-ProRule" id="PRU00708"/>
    </source>
</evidence>
<evidence type="ECO:0000256" key="1">
    <source>
        <dbReference type="ARBA" id="ARBA00004370"/>
    </source>
</evidence>
<dbReference type="GO" id="GO:0031930">
    <property type="term" value="P:mitochondria-nucleus signaling pathway"/>
    <property type="evidence" value="ECO:0007669"/>
    <property type="project" value="TreeGrafter"/>
</dbReference>
<evidence type="ECO:0000256" key="6">
    <source>
        <dbReference type="ARBA" id="ARBA00022737"/>
    </source>
</evidence>
<accession>A0A1R3KNG7</accession>
<dbReference type="Pfam" id="PF01535">
    <property type="entry name" value="PPR"/>
    <property type="match status" value="1"/>
</dbReference>
<dbReference type="Gene3D" id="1.10.520.20">
    <property type="entry name" value="N-terminal domain of the delta subunit of the F1F0-ATP synthase"/>
    <property type="match status" value="1"/>
</dbReference>
<feature type="compositionally biased region" description="Polar residues" evidence="12">
    <location>
        <begin position="49"/>
        <end position="66"/>
    </location>
</feature>
<dbReference type="EMBL" id="AWUE01012658">
    <property type="protein sequence ID" value="OMP08635.1"/>
    <property type="molecule type" value="Genomic_DNA"/>
</dbReference>
<feature type="region of interest" description="Disordered" evidence="12">
    <location>
        <begin position="27"/>
        <end position="66"/>
    </location>
</feature>
<evidence type="ECO:0000256" key="5">
    <source>
        <dbReference type="ARBA" id="ARBA00022448"/>
    </source>
</evidence>
<keyword evidence="5" id="KW-0813">Transport</keyword>
<dbReference type="Gene3D" id="1.25.40.10">
    <property type="entry name" value="Tetratricopeptide repeat domain"/>
    <property type="match status" value="4"/>
</dbReference>
<evidence type="ECO:0000256" key="10">
    <source>
        <dbReference type="ARBA" id="ARBA00023310"/>
    </source>
</evidence>
<dbReference type="NCBIfam" id="TIGR01145">
    <property type="entry name" value="ATP_synt_delta"/>
    <property type="match status" value="1"/>
</dbReference>
<dbReference type="GO" id="GO:0010019">
    <property type="term" value="P:chloroplast-nucleus signaling pathway"/>
    <property type="evidence" value="ECO:0007669"/>
    <property type="project" value="TreeGrafter"/>
</dbReference>
<evidence type="ECO:0000313" key="13">
    <source>
        <dbReference type="EMBL" id="OMP08635.1"/>
    </source>
</evidence>
<evidence type="ECO:0000256" key="12">
    <source>
        <dbReference type="SAM" id="MobiDB-lite"/>
    </source>
</evidence>
<dbReference type="Proteomes" id="UP000187203">
    <property type="component" value="Unassembled WGS sequence"/>
</dbReference>
<gene>
    <name evidence="13" type="ORF">COLO4_06252</name>
</gene>
<dbReference type="GO" id="GO:0046933">
    <property type="term" value="F:proton-transporting ATP synthase activity, rotational mechanism"/>
    <property type="evidence" value="ECO:0007669"/>
    <property type="project" value="InterPro"/>
</dbReference>
<protein>
    <submittedName>
        <fullName evidence="13">ATPase, F1 complex, OSCP/delta subunit</fullName>
    </submittedName>
</protein>
<dbReference type="PANTHER" id="PTHR47936:SF1">
    <property type="entry name" value="PENTATRICOPEPTIDE REPEAT-CONTAINING PROTEIN GUN1, CHLOROPLASTIC"/>
    <property type="match status" value="1"/>
</dbReference>
<evidence type="ECO:0000256" key="9">
    <source>
        <dbReference type="ARBA" id="ARBA00023136"/>
    </source>
</evidence>
<dbReference type="OrthoDB" id="185373at2759"/>
<evidence type="ECO:0000256" key="7">
    <source>
        <dbReference type="ARBA" id="ARBA00022781"/>
    </source>
</evidence>
<reference evidence="14" key="1">
    <citation type="submission" date="2013-09" db="EMBL/GenBank/DDBJ databases">
        <title>Corchorus olitorius genome sequencing.</title>
        <authorList>
            <person name="Alam M."/>
            <person name="Haque M.S."/>
            <person name="Islam M.S."/>
            <person name="Emdad E.M."/>
            <person name="Islam M.M."/>
            <person name="Ahmed B."/>
            <person name="Halim A."/>
            <person name="Hossen Q.M.M."/>
            <person name="Hossain M.Z."/>
            <person name="Ahmed R."/>
            <person name="Khan M.M."/>
            <person name="Islam R."/>
            <person name="Rashid M.M."/>
            <person name="Khan S.A."/>
            <person name="Rahman M.S."/>
            <person name="Alam M."/>
            <person name="Yahiya A.S."/>
            <person name="Khan M.S."/>
            <person name="Azam M.S."/>
            <person name="Haque T."/>
            <person name="Lashkar M.Z.H."/>
            <person name="Akhand A.I."/>
            <person name="Morshed G."/>
            <person name="Roy S."/>
            <person name="Uddin K.S."/>
            <person name="Rabeya T."/>
            <person name="Hossain A.S."/>
            <person name="Chowdhury A."/>
            <person name="Snigdha A.R."/>
            <person name="Mortoza M.S."/>
            <person name="Matin S.A."/>
            <person name="Hoque S.M.E."/>
            <person name="Islam M.K."/>
            <person name="Roy D.K."/>
            <person name="Haider R."/>
            <person name="Moosa M.M."/>
            <person name="Elias S.M."/>
            <person name="Hasan A.M."/>
            <person name="Jahan S."/>
            <person name="Shafiuddin M."/>
            <person name="Mahmood N."/>
            <person name="Shommy N.S."/>
        </authorList>
    </citation>
    <scope>NUCLEOTIDE SEQUENCE [LARGE SCALE GENOMIC DNA]</scope>
    <source>
        <strain evidence="14">cv. O-4</strain>
    </source>
</reference>
<dbReference type="GO" id="GO:0009507">
    <property type="term" value="C:chloroplast"/>
    <property type="evidence" value="ECO:0007669"/>
    <property type="project" value="TreeGrafter"/>
</dbReference>
<organism evidence="13 14">
    <name type="scientific">Corchorus olitorius</name>
    <dbReference type="NCBI Taxonomy" id="93759"/>
    <lineage>
        <taxon>Eukaryota</taxon>
        <taxon>Viridiplantae</taxon>
        <taxon>Streptophyta</taxon>
        <taxon>Embryophyta</taxon>
        <taxon>Tracheophyta</taxon>
        <taxon>Spermatophyta</taxon>
        <taxon>Magnoliopsida</taxon>
        <taxon>eudicotyledons</taxon>
        <taxon>Gunneridae</taxon>
        <taxon>Pentapetalae</taxon>
        <taxon>rosids</taxon>
        <taxon>malvids</taxon>
        <taxon>Malvales</taxon>
        <taxon>Malvaceae</taxon>
        <taxon>Grewioideae</taxon>
        <taxon>Apeibeae</taxon>
        <taxon>Corchorus</taxon>
    </lineage>
</organism>
<dbReference type="NCBIfam" id="TIGR00756">
    <property type="entry name" value="PPR"/>
    <property type="match status" value="5"/>
</dbReference>
<comment type="subunit">
    <text evidence="4">F-type ATPases have 2 components, CF(1) - the catalytic core - and CF(0) - the membrane proton channel. CF(1) has five subunits: alpha(3), beta(3), gamma(1), delta(1), epsilon(1). CF(0) has three main subunits: a, b and c.</text>
</comment>
<feature type="repeat" description="PPR" evidence="11">
    <location>
        <begin position="619"/>
        <end position="653"/>
    </location>
</feature>
<dbReference type="InterPro" id="IPR000711">
    <property type="entry name" value="ATPase_OSCP/dsu"/>
</dbReference>
<dbReference type="InterPro" id="IPR011990">
    <property type="entry name" value="TPR-like_helical_dom_sf"/>
</dbReference>
<dbReference type="PRINTS" id="PR00125">
    <property type="entry name" value="ATPASEDELTA"/>
</dbReference>
<dbReference type="AlphaFoldDB" id="A0A1R3KNG7"/>
<sequence>MDTLSSSVSTLKVPNFNSTTRDFFGHLKTPTGHRHLPSLSPRHSFSGGAKTTNLSSNKPNNSFTAHPKDLTTNSPFFCFPQASSSNIVPSPYAHRKPASGYAAALLDIAQSKSSLESVQKDVRKLSKLLRNDQIQAFLSDPFVGDKEKGTAVKELARKGKLNKHVVRLLKMLIERNRLEMVSEVLEEFERIYEELSETEEVWISSEKKIGEDRLLRIASRVQQLSGAVKVKIRLCFSQVNPVPEVGTMMRRTQLHRRLGIGLLKPIITLRFLSTVDLSNVDPSSPLLQHYTVTPPIKPWPHRLYPKRLVSMITRQQNLDLALQIFLYAGKFHPNFSHNYDTYHSIIHKLSRARAFEPMESLLSQLQHSQIKCGENLFISVIRNYGLASRPKLAVKTFLRIEDFNVQRSVRSLNTLLNALVQNKRYDLVHIMFKDSRTKYNVVPNVFTGNILIKALCQKNDVETAYKVLDEMPSMGMAPNVVTYTTILGGYASRGDMGNAKRIFGELLDRGWLPDATTYTVLMDGYCRLGKLNEAVKVMDEMEENGVDPNEVTYGVMIEAFCKEKKSGEALNLFDDMLDRKYIPSSSLCCKVIDVLCEEGKVEEGCYLWKKMLKNDCLPDNAILSTLIHWLCKKGEVWEARKLFDEFEKGSVPSLLTYNTLIHGLCEKGELITYTVLTEGLRAMGKEGEVLKVVLMAISSGRVDRSSWDLFLTKIVGKLDNGLDVLDQLLLERFETAVKVTKMSRFRGFLKLATFNDLLIGYWHEGDEIDVVTQNRTILKVQPSIVLGHKRPANISHENHAFFLVLLNISKLLDDNKT</sequence>
<feature type="repeat" description="PPR" evidence="11">
    <location>
        <begin position="514"/>
        <end position="548"/>
    </location>
</feature>
<keyword evidence="8" id="KW-0406">Ion transport</keyword>
<dbReference type="InterPro" id="IPR002885">
    <property type="entry name" value="PPR_rpt"/>
</dbReference>
<evidence type="ECO:0000256" key="3">
    <source>
        <dbReference type="ARBA" id="ARBA00007626"/>
    </source>
</evidence>
<dbReference type="HAMAP" id="MF_01416">
    <property type="entry name" value="ATP_synth_delta_bact"/>
    <property type="match status" value="1"/>
</dbReference>
<name>A0A1R3KNG7_9ROSI</name>
<keyword evidence="6" id="KW-0677">Repeat</keyword>
<keyword evidence="14" id="KW-1185">Reference proteome</keyword>
<feature type="repeat" description="PPR" evidence="11">
    <location>
        <begin position="479"/>
        <end position="513"/>
    </location>
</feature>
<dbReference type="InterPro" id="IPR026015">
    <property type="entry name" value="ATP_synth_OSCP/delta_N_sf"/>
</dbReference>
<comment type="similarity">
    <text evidence="3">Belongs to the PPR family. P subfamily.</text>
</comment>
<evidence type="ECO:0000256" key="2">
    <source>
        <dbReference type="ARBA" id="ARBA00007046"/>
    </source>
</evidence>
<dbReference type="PANTHER" id="PTHR47936">
    <property type="entry name" value="PPR_LONG DOMAIN-CONTAINING PROTEIN"/>
    <property type="match status" value="1"/>
</dbReference>
<dbReference type="STRING" id="93759.A0A1R3KNG7"/>
<comment type="similarity">
    <text evidence="2">Belongs to the ATPase delta chain family.</text>
</comment>
<keyword evidence="10" id="KW-0066">ATP synthesis</keyword>
<dbReference type="GO" id="GO:0016020">
    <property type="term" value="C:membrane"/>
    <property type="evidence" value="ECO:0007669"/>
    <property type="project" value="UniProtKB-SubCell"/>
</dbReference>
<evidence type="ECO:0000256" key="4">
    <source>
        <dbReference type="ARBA" id="ARBA00011648"/>
    </source>
</evidence>
<keyword evidence="9" id="KW-0472">Membrane</keyword>
<feature type="repeat" description="PPR" evidence="11">
    <location>
        <begin position="549"/>
        <end position="583"/>
    </location>
</feature>
<feature type="repeat" description="PPR" evidence="11">
    <location>
        <begin position="444"/>
        <end position="478"/>
    </location>
</feature>
<proteinExistence type="inferred from homology"/>
<evidence type="ECO:0000256" key="8">
    <source>
        <dbReference type="ARBA" id="ARBA00023065"/>
    </source>
</evidence>
<evidence type="ECO:0000313" key="14">
    <source>
        <dbReference type="Proteomes" id="UP000187203"/>
    </source>
</evidence>